<comment type="similarity">
    <text evidence="5">Belongs to the 4-toluene sulfonate uptake permease (TSUP) (TC 2.A.102) family.</text>
</comment>
<sequence length="266" mass="28728">MDVLGYGLAIAIGLLLSLLGGGGSILTVPVLVYVFHLPPTLATAYSLLIVGAASLVGSVDYLRRGLASPKTALFFSFPSFAMVFLSRKYLVPMMPEVLFRGDGWELTKNLFMMILFALLMVLSAQSMIRGRKEKIDTGEGIRRQLNYPLIFVEGLLVGTLTGFVGVGGGFLIIPVLANFVRLPMKLAVGTSLLIIAINSCIGFLGDLGQHRMDWEFLGRFTSLVLVGVVFGTGLSRRVPGHTLKPAFGWFTLVMGTGILIKELLIS</sequence>
<dbReference type="GO" id="GO:0005886">
    <property type="term" value="C:plasma membrane"/>
    <property type="evidence" value="ECO:0007669"/>
    <property type="project" value="UniProtKB-SubCell"/>
</dbReference>
<dbReference type="Pfam" id="PF01925">
    <property type="entry name" value="TauE"/>
    <property type="match status" value="1"/>
</dbReference>
<feature type="transmembrane region" description="Helical" evidence="5">
    <location>
        <begin position="246"/>
        <end position="264"/>
    </location>
</feature>
<dbReference type="Proteomes" id="UP000198901">
    <property type="component" value="Unassembled WGS sequence"/>
</dbReference>
<keyword evidence="4 5" id="KW-0472">Membrane</keyword>
<proteinExistence type="inferred from homology"/>
<dbReference type="RefSeq" id="WP_093202044.1">
    <property type="nucleotide sequence ID" value="NZ_FNGS01000004.1"/>
</dbReference>
<dbReference type="InterPro" id="IPR051598">
    <property type="entry name" value="TSUP/Inactive_protease-like"/>
</dbReference>
<dbReference type="InterPro" id="IPR002781">
    <property type="entry name" value="TM_pro_TauE-like"/>
</dbReference>
<keyword evidence="2 5" id="KW-0812">Transmembrane</keyword>
<keyword evidence="7" id="KW-1185">Reference proteome</keyword>
<reference evidence="6 7" key="1">
    <citation type="submission" date="2016-10" db="EMBL/GenBank/DDBJ databases">
        <authorList>
            <person name="de Groot N.N."/>
        </authorList>
    </citation>
    <scope>NUCLEOTIDE SEQUENCE [LARGE SCALE GENOMIC DNA]</scope>
    <source>
        <strain evidence="6 7">DSM 21668</strain>
    </source>
</reference>
<dbReference type="PANTHER" id="PTHR43701:SF2">
    <property type="entry name" value="MEMBRANE TRANSPORTER PROTEIN YJNA-RELATED"/>
    <property type="match status" value="1"/>
</dbReference>
<evidence type="ECO:0000256" key="1">
    <source>
        <dbReference type="ARBA" id="ARBA00004141"/>
    </source>
</evidence>
<evidence type="ECO:0000256" key="5">
    <source>
        <dbReference type="RuleBase" id="RU363041"/>
    </source>
</evidence>
<feature type="transmembrane region" description="Helical" evidence="5">
    <location>
        <begin position="216"/>
        <end position="234"/>
    </location>
</feature>
<evidence type="ECO:0000256" key="4">
    <source>
        <dbReference type="ARBA" id="ARBA00023136"/>
    </source>
</evidence>
<evidence type="ECO:0000256" key="3">
    <source>
        <dbReference type="ARBA" id="ARBA00022989"/>
    </source>
</evidence>
<dbReference type="STRING" id="563176.SAMN04488090_2345"/>
<feature type="transmembrane region" description="Helical" evidence="5">
    <location>
        <begin position="7"/>
        <end position="35"/>
    </location>
</feature>
<feature type="transmembrane region" description="Helical" evidence="5">
    <location>
        <begin position="149"/>
        <end position="180"/>
    </location>
</feature>
<comment type="subcellular location">
    <subcellularLocation>
        <location evidence="5">Cell membrane</location>
        <topology evidence="5">Multi-pass membrane protein</topology>
    </subcellularLocation>
    <subcellularLocation>
        <location evidence="1">Membrane</location>
        <topology evidence="1">Multi-pass membrane protein</topology>
    </subcellularLocation>
</comment>
<evidence type="ECO:0000313" key="6">
    <source>
        <dbReference type="EMBL" id="SDM02855.1"/>
    </source>
</evidence>
<evidence type="ECO:0000313" key="7">
    <source>
        <dbReference type="Proteomes" id="UP000198901"/>
    </source>
</evidence>
<dbReference type="PANTHER" id="PTHR43701">
    <property type="entry name" value="MEMBRANE TRANSPORTER PROTEIN MJ0441-RELATED"/>
    <property type="match status" value="1"/>
</dbReference>
<feature type="transmembrane region" description="Helical" evidence="5">
    <location>
        <begin position="41"/>
        <end position="59"/>
    </location>
</feature>
<feature type="transmembrane region" description="Helical" evidence="5">
    <location>
        <begin position="110"/>
        <end position="128"/>
    </location>
</feature>
<name>A0A1G9PXP4_9BACT</name>
<accession>A0A1G9PXP4</accession>
<keyword evidence="5" id="KW-1003">Cell membrane</keyword>
<feature type="transmembrane region" description="Helical" evidence="5">
    <location>
        <begin position="186"/>
        <end position="204"/>
    </location>
</feature>
<dbReference type="AlphaFoldDB" id="A0A1G9PXP4"/>
<dbReference type="EMBL" id="FNGS01000004">
    <property type="protein sequence ID" value="SDM02855.1"/>
    <property type="molecule type" value="Genomic_DNA"/>
</dbReference>
<feature type="transmembrane region" description="Helical" evidence="5">
    <location>
        <begin position="71"/>
        <end position="90"/>
    </location>
</feature>
<evidence type="ECO:0000256" key="2">
    <source>
        <dbReference type="ARBA" id="ARBA00022692"/>
    </source>
</evidence>
<organism evidence="6 7">
    <name type="scientific">Siphonobacter aquaeclarae</name>
    <dbReference type="NCBI Taxonomy" id="563176"/>
    <lineage>
        <taxon>Bacteria</taxon>
        <taxon>Pseudomonadati</taxon>
        <taxon>Bacteroidota</taxon>
        <taxon>Cytophagia</taxon>
        <taxon>Cytophagales</taxon>
        <taxon>Cytophagaceae</taxon>
        <taxon>Siphonobacter</taxon>
    </lineage>
</organism>
<keyword evidence="3 5" id="KW-1133">Transmembrane helix</keyword>
<protein>
    <recommendedName>
        <fullName evidence="5">Probable membrane transporter protein</fullName>
    </recommendedName>
</protein>
<gene>
    <name evidence="6" type="ORF">SAMN04488090_2345</name>
</gene>
<dbReference type="OrthoDB" id="8559161at2"/>